<comment type="similarity">
    <text evidence="1">Belongs to the glycosyltransferase 25 family.</text>
</comment>
<evidence type="ECO:0000313" key="7">
    <source>
        <dbReference type="Proteomes" id="UP000626109"/>
    </source>
</evidence>
<comment type="caution">
    <text evidence="6">The sequence shown here is derived from an EMBL/GenBank/DDBJ whole genome shotgun (WGS) entry which is preliminary data.</text>
</comment>
<feature type="region of interest" description="Disordered" evidence="2">
    <location>
        <begin position="43"/>
        <end position="65"/>
    </location>
</feature>
<name>A0A813KVP7_POLGL</name>
<dbReference type="Proteomes" id="UP000626109">
    <property type="component" value="Unassembled WGS sequence"/>
</dbReference>
<organism evidence="6 7">
    <name type="scientific">Polarella glacialis</name>
    <name type="common">Dinoflagellate</name>
    <dbReference type="NCBI Taxonomy" id="89957"/>
    <lineage>
        <taxon>Eukaryota</taxon>
        <taxon>Sar</taxon>
        <taxon>Alveolata</taxon>
        <taxon>Dinophyceae</taxon>
        <taxon>Suessiales</taxon>
        <taxon>Suessiaceae</taxon>
        <taxon>Polarella</taxon>
    </lineage>
</organism>
<feature type="signal peptide" evidence="3">
    <location>
        <begin position="1"/>
        <end position="19"/>
    </location>
</feature>
<reference evidence="6" key="1">
    <citation type="submission" date="2021-02" db="EMBL/GenBank/DDBJ databases">
        <authorList>
            <person name="Dougan E. K."/>
            <person name="Rhodes N."/>
            <person name="Thang M."/>
            <person name="Chan C."/>
        </authorList>
    </citation>
    <scope>NUCLEOTIDE SEQUENCE</scope>
</reference>
<evidence type="ECO:0000256" key="1">
    <source>
        <dbReference type="ARBA" id="ARBA00006721"/>
    </source>
</evidence>
<dbReference type="EMBL" id="CAJNNV010004912">
    <property type="protein sequence ID" value="CAE8591409.1"/>
    <property type="molecule type" value="Genomic_DNA"/>
</dbReference>
<evidence type="ECO:0000313" key="5">
    <source>
        <dbReference type="EMBL" id="CAE8591409.1"/>
    </source>
</evidence>
<protein>
    <recommendedName>
        <fullName evidence="4">Glycosyl transferase family 25 domain-containing protein</fullName>
    </recommendedName>
</protein>
<evidence type="ECO:0000313" key="8">
    <source>
        <dbReference type="Proteomes" id="UP000654075"/>
    </source>
</evidence>
<evidence type="ECO:0000256" key="2">
    <source>
        <dbReference type="SAM" id="MobiDB-lite"/>
    </source>
</evidence>
<dbReference type="Proteomes" id="UP000654075">
    <property type="component" value="Unassembled WGS sequence"/>
</dbReference>
<gene>
    <name evidence="5" type="ORF">PGLA1383_LOCUS10079</name>
    <name evidence="6" type="ORF">PGLA2088_LOCUS35988</name>
</gene>
<feature type="compositionally biased region" description="Polar residues" evidence="2">
    <location>
        <begin position="43"/>
        <end position="58"/>
    </location>
</feature>
<dbReference type="InterPro" id="IPR002654">
    <property type="entry name" value="Glyco_trans_25"/>
</dbReference>
<keyword evidence="3" id="KW-0732">Signal</keyword>
<feature type="chain" id="PRO_5036222271" description="Glycosyl transferase family 25 domain-containing protein" evidence="3">
    <location>
        <begin position="20"/>
        <end position="312"/>
    </location>
</feature>
<keyword evidence="8" id="KW-1185">Reference proteome</keyword>
<dbReference type="SUPFAM" id="SSF53448">
    <property type="entry name" value="Nucleotide-diphospho-sugar transferases"/>
    <property type="match status" value="1"/>
</dbReference>
<evidence type="ECO:0000259" key="4">
    <source>
        <dbReference type="Pfam" id="PF01755"/>
    </source>
</evidence>
<sequence>MMSSFLHLVGLLVSGYVMALDVDCPAGEGQVCTRFSKEAAHSVSTLQKHTQTRSSRLQTKGEDAEEGKTIPKIDTYVINRDSRHDRCVCMSKQLAFAPQAVYRQAAVGPDSCPELSDDIATLYGSRNHTAEKSLFCSNYLIWKQARASQAEFIVVLEDDAVIDDGFWEQIQHFMTDCASFDYVTVDSWKASGNPEPDSVGVCPGHPTLFRPNPTKYLDYWGTAVQVIRRDFLDVLIARAQTHGMGPLDVWWMMRINDGRSFSWQPGIALTAEVNHTEYASRLKALECFDTVVSSDLAPAFLQVSNQLRLQCP</sequence>
<dbReference type="AlphaFoldDB" id="A0A813KVP7"/>
<proteinExistence type="inferred from homology"/>
<accession>A0A813KVP7</accession>
<evidence type="ECO:0000256" key="3">
    <source>
        <dbReference type="SAM" id="SignalP"/>
    </source>
</evidence>
<evidence type="ECO:0000313" key="6">
    <source>
        <dbReference type="EMBL" id="CAE8710527.1"/>
    </source>
</evidence>
<dbReference type="EMBL" id="CAJNNW010032003">
    <property type="protein sequence ID" value="CAE8710527.1"/>
    <property type="molecule type" value="Genomic_DNA"/>
</dbReference>
<dbReference type="Pfam" id="PF01755">
    <property type="entry name" value="Glyco_transf_25"/>
    <property type="match status" value="1"/>
</dbReference>
<feature type="domain" description="Glycosyl transferase family 25" evidence="4">
    <location>
        <begin position="75"/>
        <end position="190"/>
    </location>
</feature>
<dbReference type="InterPro" id="IPR029044">
    <property type="entry name" value="Nucleotide-diphossugar_trans"/>
</dbReference>